<proteinExistence type="predicted"/>
<evidence type="ECO:0000256" key="3">
    <source>
        <dbReference type="PROSITE-ProRule" id="PRU00196"/>
    </source>
</evidence>
<dbReference type="InterPro" id="IPR001190">
    <property type="entry name" value="SRCR"/>
</dbReference>
<reference evidence="5 6" key="1">
    <citation type="submission" date="2020-06" db="EMBL/GenBank/DDBJ databases">
        <authorList>
            <person name="Li R."/>
            <person name="Bekaert M."/>
        </authorList>
    </citation>
    <scope>NUCLEOTIDE SEQUENCE [LARGE SCALE GENOMIC DNA]</scope>
    <source>
        <strain evidence="6">wild</strain>
    </source>
</reference>
<keyword evidence="2 3" id="KW-1015">Disulfide bond</keyword>
<evidence type="ECO:0000313" key="6">
    <source>
        <dbReference type="Proteomes" id="UP000507470"/>
    </source>
</evidence>
<dbReference type="PRINTS" id="PR00258">
    <property type="entry name" value="SPERACTRCPTR"/>
</dbReference>
<protein>
    <recommendedName>
        <fullName evidence="4">SRCR domain-containing protein</fullName>
    </recommendedName>
</protein>
<dbReference type="Proteomes" id="UP000507470">
    <property type="component" value="Unassembled WGS sequence"/>
</dbReference>
<dbReference type="EMBL" id="CACVKT020007537">
    <property type="protein sequence ID" value="CAC5408444.1"/>
    <property type="molecule type" value="Genomic_DNA"/>
</dbReference>
<sequence>MNTIGYHRIFYNYAISINCQGGIRLSNYDHLEILIDKKWGTVCDDKFDVNAAMIVCRQLGFLWQKAAVITTHTIANCSIPIHLDDINCDGSEDNVLKCRMNTFGMHDCSHTEDISVKCQGYSSQGGLPIRLSNYDHGRLEILIYKRWGTVWDDNFTVNAAIVLTSKNDDKEKQKSNITTHIVADDIVPIYLDEINCKETEDNLLKCRMNTIGIHDCSSDEDISVECQVNITCKM</sequence>
<accession>A0A6J8DMS3</accession>
<feature type="domain" description="SRCR" evidence="4">
    <location>
        <begin position="129"/>
        <end position="227"/>
    </location>
</feature>
<keyword evidence="6" id="KW-1185">Reference proteome</keyword>
<dbReference type="GO" id="GO:0016020">
    <property type="term" value="C:membrane"/>
    <property type="evidence" value="ECO:0007669"/>
    <property type="project" value="InterPro"/>
</dbReference>
<dbReference type="Gene3D" id="3.10.250.10">
    <property type="entry name" value="SRCR-like domain"/>
    <property type="match status" value="2"/>
</dbReference>
<name>A0A6J8DMS3_MYTCO</name>
<dbReference type="Pfam" id="PF00530">
    <property type="entry name" value="SRCR"/>
    <property type="match status" value="2"/>
</dbReference>
<dbReference type="PANTHER" id="PTHR48071">
    <property type="entry name" value="SRCR DOMAIN-CONTAINING PROTEIN"/>
    <property type="match status" value="1"/>
</dbReference>
<feature type="domain" description="SRCR" evidence="4">
    <location>
        <begin position="7"/>
        <end position="119"/>
    </location>
</feature>
<gene>
    <name evidence="5" type="ORF">MCOR_41834</name>
</gene>
<organism evidence="5 6">
    <name type="scientific">Mytilus coruscus</name>
    <name type="common">Sea mussel</name>
    <dbReference type="NCBI Taxonomy" id="42192"/>
    <lineage>
        <taxon>Eukaryota</taxon>
        <taxon>Metazoa</taxon>
        <taxon>Spiralia</taxon>
        <taxon>Lophotrochozoa</taxon>
        <taxon>Mollusca</taxon>
        <taxon>Bivalvia</taxon>
        <taxon>Autobranchia</taxon>
        <taxon>Pteriomorphia</taxon>
        <taxon>Mytilida</taxon>
        <taxon>Mytiloidea</taxon>
        <taxon>Mytilidae</taxon>
        <taxon>Mytilinae</taxon>
        <taxon>Mytilus</taxon>
    </lineage>
</organism>
<dbReference type="InterPro" id="IPR036772">
    <property type="entry name" value="SRCR-like_dom_sf"/>
</dbReference>
<evidence type="ECO:0000259" key="4">
    <source>
        <dbReference type="PROSITE" id="PS50287"/>
    </source>
</evidence>
<evidence type="ECO:0000313" key="5">
    <source>
        <dbReference type="EMBL" id="CAC5408444.1"/>
    </source>
</evidence>
<feature type="disulfide bond" evidence="3">
    <location>
        <begin position="88"/>
        <end position="98"/>
    </location>
</feature>
<evidence type="ECO:0000256" key="1">
    <source>
        <dbReference type="ARBA" id="ARBA00022729"/>
    </source>
</evidence>
<dbReference type="PROSITE" id="PS50287">
    <property type="entry name" value="SRCR_2"/>
    <property type="match status" value="2"/>
</dbReference>
<dbReference type="AlphaFoldDB" id="A0A6J8DMS3"/>
<dbReference type="SUPFAM" id="SSF56487">
    <property type="entry name" value="SRCR-like"/>
    <property type="match status" value="2"/>
</dbReference>
<keyword evidence="1" id="KW-0732">Signal</keyword>
<evidence type="ECO:0000256" key="2">
    <source>
        <dbReference type="ARBA" id="ARBA00023157"/>
    </source>
</evidence>
<feature type="disulfide bond" evidence="3">
    <location>
        <begin position="196"/>
        <end position="206"/>
    </location>
</feature>
<dbReference type="SMART" id="SM00202">
    <property type="entry name" value="SR"/>
    <property type="match status" value="2"/>
</dbReference>
<dbReference type="FunFam" id="3.10.250.10:FF:000001">
    <property type="entry name" value="Lysyl oxidase 4 isoform X1"/>
    <property type="match status" value="1"/>
</dbReference>
<dbReference type="PANTHER" id="PTHR48071:SF18">
    <property type="entry name" value="DELETED IN MALIGNANT BRAIN TUMORS 1 PROTEIN-RELATED"/>
    <property type="match status" value="1"/>
</dbReference>
<dbReference type="OrthoDB" id="6286334at2759"/>
<comment type="caution">
    <text evidence="3">Lacks conserved residue(s) required for the propagation of feature annotation.</text>
</comment>